<dbReference type="SUPFAM" id="SSF54236">
    <property type="entry name" value="Ubiquitin-like"/>
    <property type="match status" value="1"/>
</dbReference>
<dbReference type="Pfam" id="PF00240">
    <property type="entry name" value="ubiquitin"/>
    <property type="match status" value="1"/>
</dbReference>
<dbReference type="STRING" id="6313.A0A0K0DKI3"/>
<sequence>LTATNCDVSTAFLSPTYMADIASNTVEESPGDGREGFLNVILLVPDDVVDEYHFGSRLPVEVRRLFPEFSSARVSIVEPFVGQQRLLSLQIPVLRPLEGDVEMERLLSIEMQFTAKLLGGKEDAVTIDLSPQVLVRHLKQKIADEFLLPCGSFKVINGGKPLIDEDLQLPAVGLKDGAKLMVVLSTGDTTNPLEDHEMEARLKTILGEFATPLNMLRLQQSIQNYVNFMSLDDLERYAKIKARSGSSNV</sequence>
<protein>
    <submittedName>
        <fullName evidence="3">Ubiquitin-like domain-containing protein</fullName>
    </submittedName>
</protein>
<evidence type="ECO:0000313" key="3">
    <source>
        <dbReference type="WBParaSite" id="ACAC_0001201901-mRNA-1"/>
    </source>
</evidence>
<accession>A0A0K0DKI3</accession>
<proteinExistence type="predicted"/>
<dbReference type="Proteomes" id="UP000035642">
    <property type="component" value="Unassembled WGS sequence"/>
</dbReference>
<dbReference type="InterPro" id="IPR029071">
    <property type="entry name" value="Ubiquitin-like_domsf"/>
</dbReference>
<feature type="domain" description="Ubiquitin-like" evidence="1">
    <location>
        <begin position="111"/>
        <end position="185"/>
    </location>
</feature>
<dbReference type="Gene3D" id="3.10.20.90">
    <property type="entry name" value="Phosphatidylinositol 3-kinase Catalytic Subunit, Chain A, domain 1"/>
    <property type="match status" value="1"/>
</dbReference>
<dbReference type="PROSITE" id="PS50053">
    <property type="entry name" value="UBIQUITIN_2"/>
    <property type="match status" value="1"/>
</dbReference>
<evidence type="ECO:0000259" key="1">
    <source>
        <dbReference type="PROSITE" id="PS50053"/>
    </source>
</evidence>
<reference evidence="3" key="2">
    <citation type="submission" date="2017-02" db="UniProtKB">
        <authorList>
            <consortium name="WormBaseParasite"/>
        </authorList>
    </citation>
    <scope>IDENTIFICATION</scope>
</reference>
<dbReference type="AlphaFoldDB" id="A0A0K0DKI3"/>
<dbReference type="SMART" id="SM00213">
    <property type="entry name" value="UBQ"/>
    <property type="match status" value="1"/>
</dbReference>
<dbReference type="WBParaSite" id="ACAC_0001201901-mRNA-1">
    <property type="protein sequence ID" value="ACAC_0001201901-mRNA-1"/>
    <property type="gene ID" value="ACAC_0001201901"/>
</dbReference>
<evidence type="ECO:0000313" key="2">
    <source>
        <dbReference type="Proteomes" id="UP000035642"/>
    </source>
</evidence>
<dbReference type="InterPro" id="IPR000626">
    <property type="entry name" value="Ubiquitin-like_dom"/>
</dbReference>
<reference evidence="2" key="1">
    <citation type="submission" date="2012-09" db="EMBL/GenBank/DDBJ databases">
        <authorList>
            <person name="Martin A.A."/>
        </authorList>
    </citation>
    <scope>NUCLEOTIDE SEQUENCE</scope>
</reference>
<organism evidence="2 3">
    <name type="scientific">Angiostrongylus cantonensis</name>
    <name type="common">Rat lungworm</name>
    <dbReference type="NCBI Taxonomy" id="6313"/>
    <lineage>
        <taxon>Eukaryota</taxon>
        <taxon>Metazoa</taxon>
        <taxon>Ecdysozoa</taxon>
        <taxon>Nematoda</taxon>
        <taxon>Chromadorea</taxon>
        <taxon>Rhabditida</taxon>
        <taxon>Rhabditina</taxon>
        <taxon>Rhabditomorpha</taxon>
        <taxon>Strongyloidea</taxon>
        <taxon>Metastrongylidae</taxon>
        <taxon>Angiostrongylus</taxon>
    </lineage>
</organism>
<keyword evidence="2" id="KW-1185">Reference proteome</keyword>
<name>A0A0K0DKI3_ANGCA</name>